<evidence type="ECO:0000313" key="3">
    <source>
        <dbReference type="WBParaSite" id="jg13055"/>
    </source>
</evidence>
<sequence length="130" mass="14731">MLQFDSTCVVKCGESSCQGQKNSFRPSRKPGDLYNVQCIFTDTSVPPYHNYSSTDTNDEDEDDKCAPHDQQSRADNDQQSKSTLNKLRTTNKESDKGSDYDSEYDPTKRLTGSVARNQAKKVTRLHWKLA</sequence>
<accession>A0A915CWZ9</accession>
<feature type="region of interest" description="Disordered" evidence="1">
    <location>
        <begin position="43"/>
        <end position="130"/>
    </location>
</feature>
<feature type="compositionally biased region" description="Basic residues" evidence="1">
    <location>
        <begin position="118"/>
        <end position="130"/>
    </location>
</feature>
<dbReference type="AlphaFoldDB" id="A0A915CWZ9"/>
<name>A0A915CWZ9_9BILA</name>
<reference evidence="3" key="1">
    <citation type="submission" date="2022-11" db="UniProtKB">
        <authorList>
            <consortium name="WormBaseParasite"/>
        </authorList>
    </citation>
    <scope>IDENTIFICATION</scope>
</reference>
<feature type="compositionally biased region" description="Basic and acidic residues" evidence="1">
    <location>
        <begin position="64"/>
        <end position="78"/>
    </location>
</feature>
<organism evidence="2 3">
    <name type="scientific">Ditylenchus dipsaci</name>
    <dbReference type="NCBI Taxonomy" id="166011"/>
    <lineage>
        <taxon>Eukaryota</taxon>
        <taxon>Metazoa</taxon>
        <taxon>Ecdysozoa</taxon>
        <taxon>Nematoda</taxon>
        <taxon>Chromadorea</taxon>
        <taxon>Rhabditida</taxon>
        <taxon>Tylenchina</taxon>
        <taxon>Tylenchomorpha</taxon>
        <taxon>Sphaerularioidea</taxon>
        <taxon>Anguinidae</taxon>
        <taxon>Anguininae</taxon>
        <taxon>Ditylenchus</taxon>
    </lineage>
</organism>
<dbReference type="Proteomes" id="UP000887574">
    <property type="component" value="Unplaced"/>
</dbReference>
<keyword evidence="2" id="KW-1185">Reference proteome</keyword>
<evidence type="ECO:0000256" key="1">
    <source>
        <dbReference type="SAM" id="MobiDB-lite"/>
    </source>
</evidence>
<proteinExistence type="predicted"/>
<evidence type="ECO:0000313" key="2">
    <source>
        <dbReference type="Proteomes" id="UP000887574"/>
    </source>
</evidence>
<protein>
    <submittedName>
        <fullName evidence="3">Uncharacterized protein</fullName>
    </submittedName>
</protein>
<feature type="compositionally biased region" description="Basic and acidic residues" evidence="1">
    <location>
        <begin position="90"/>
        <end position="99"/>
    </location>
</feature>
<dbReference type="WBParaSite" id="jg13055">
    <property type="protein sequence ID" value="jg13055"/>
    <property type="gene ID" value="jg13055"/>
</dbReference>
<feature type="compositionally biased region" description="Polar residues" evidence="1">
    <location>
        <begin position="79"/>
        <end position="88"/>
    </location>
</feature>